<reference evidence="2" key="1">
    <citation type="submission" date="2019-08" db="EMBL/GenBank/DDBJ databases">
        <authorList>
            <person name="Kucharzyk K."/>
            <person name="Murdoch R.W."/>
            <person name="Higgins S."/>
            <person name="Loffler F."/>
        </authorList>
    </citation>
    <scope>NUCLEOTIDE SEQUENCE</scope>
</reference>
<dbReference type="EMBL" id="VSSQ01027894">
    <property type="protein sequence ID" value="MPM77358.1"/>
    <property type="molecule type" value="Genomic_DNA"/>
</dbReference>
<organism evidence="2">
    <name type="scientific">bioreactor metagenome</name>
    <dbReference type="NCBI Taxonomy" id="1076179"/>
    <lineage>
        <taxon>unclassified sequences</taxon>
        <taxon>metagenomes</taxon>
        <taxon>ecological metagenomes</taxon>
    </lineage>
</organism>
<accession>A0A645CKC5</accession>
<feature type="compositionally biased region" description="Gly residues" evidence="1">
    <location>
        <begin position="1"/>
        <end position="10"/>
    </location>
</feature>
<dbReference type="AlphaFoldDB" id="A0A645CKC5"/>
<name>A0A645CKC5_9ZZZZ</name>
<gene>
    <name evidence="2" type="ORF">SDC9_124361</name>
</gene>
<protein>
    <submittedName>
        <fullName evidence="2">Uncharacterized protein</fullName>
    </submittedName>
</protein>
<sequence length="171" mass="18212">MGDKGLGGGVNRHPGVGAESRDGGHIQNPPAPGEIGKRQAGDGGKGPQVQIDHAGLEHRVRLAQIAPITHARVIHQQKHLRLLGQKLFLKHGKAHGVAQIQPQTQGRAGEGLCQLLQPVPSPGDEPKLLYVGIFGNELAGKFPAQPRGRAGDNGDFHKTRSLSFEIRRLCA</sequence>
<feature type="region of interest" description="Disordered" evidence="1">
    <location>
        <begin position="1"/>
        <end position="50"/>
    </location>
</feature>
<comment type="caution">
    <text evidence="2">The sequence shown here is derived from an EMBL/GenBank/DDBJ whole genome shotgun (WGS) entry which is preliminary data.</text>
</comment>
<evidence type="ECO:0000313" key="2">
    <source>
        <dbReference type="EMBL" id="MPM77358.1"/>
    </source>
</evidence>
<evidence type="ECO:0000256" key="1">
    <source>
        <dbReference type="SAM" id="MobiDB-lite"/>
    </source>
</evidence>
<proteinExistence type="predicted"/>